<keyword evidence="2" id="KW-1185">Reference proteome</keyword>
<proteinExistence type="predicted"/>
<reference evidence="2" key="1">
    <citation type="journal article" date="2023" name="Front. Plant Sci.">
        <title>Chromosomal-level genome assembly of Melastoma candidum provides insights into trichome evolution.</title>
        <authorList>
            <person name="Zhong Y."/>
            <person name="Wu W."/>
            <person name="Sun C."/>
            <person name="Zou P."/>
            <person name="Liu Y."/>
            <person name="Dai S."/>
            <person name="Zhou R."/>
        </authorList>
    </citation>
    <scope>NUCLEOTIDE SEQUENCE [LARGE SCALE GENOMIC DNA]</scope>
</reference>
<name>A0ACB9P5M4_9MYRT</name>
<evidence type="ECO:0000313" key="2">
    <source>
        <dbReference type="Proteomes" id="UP001057402"/>
    </source>
</evidence>
<accession>A0ACB9P5M4</accession>
<evidence type="ECO:0000313" key="1">
    <source>
        <dbReference type="EMBL" id="KAI4341975.1"/>
    </source>
</evidence>
<sequence>MADLNFLMCKAIDNPGITPSSSLRTSLVSVFEDPVTDDFRDARARLGVEDYMGCASVHGIGPSLAIFDTVREGSMDCVCVFPAPLHSTKRMQEFADRMRAALVDAAAAAH</sequence>
<dbReference type="Proteomes" id="UP001057402">
    <property type="component" value="Chromosome 7"/>
</dbReference>
<protein>
    <submittedName>
        <fullName evidence="1">Uncharacterized protein</fullName>
    </submittedName>
</protein>
<organism evidence="1 2">
    <name type="scientific">Melastoma candidum</name>
    <dbReference type="NCBI Taxonomy" id="119954"/>
    <lineage>
        <taxon>Eukaryota</taxon>
        <taxon>Viridiplantae</taxon>
        <taxon>Streptophyta</taxon>
        <taxon>Embryophyta</taxon>
        <taxon>Tracheophyta</taxon>
        <taxon>Spermatophyta</taxon>
        <taxon>Magnoliopsida</taxon>
        <taxon>eudicotyledons</taxon>
        <taxon>Gunneridae</taxon>
        <taxon>Pentapetalae</taxon>
        <taxon>rosids</taxon>
        <taxon>malvids</taxon>
        <taxon>Myrtales</taxon>
        <taxon>Melastomataceae</taxon>
        <taxon>Melastomatoideae</taxon>
        <taxon>Melastomateae</taxon>
        <taxon>Melastoma</taxon>
    </lineage>
</organism>
<gene>
    <name evidence="1" type="ORF">MLD38_026641</name>
</gene>
<comment type="caution">
    <text evidence="1">The sequence shown here is derived from an EMBL/GenBank/DDBJ whole genome shotgun (WGS) entry which is preliminary data.</text>
</comment>
<dbReference type="EMBL" id="CM042886">
    <property type="protein sequence ID" value="KAI4341975.1"/>
    <property type="molecule type" value="Genomic_DNA"/>
</dbReference>